<dbReference type="RefSeq" id="WP_345605895.1">
    <property type="nucleotide sequence ID" value="NZ_BAABJO010000010.1"/>
</dbReference>
<comment type="catalytic activity">
    <reaction evidence="13">
        <text>dibenzothiophene + 2 FMNH2 + 2 O2 = dibenzothiophene 5,5-dioxide + 2 FMN + 2 H2O + 2 H(+)</text>
        <dbReference type="Rhea" id="RHEA:49072"/>
        <dbReference type="ChEBI" id="CHEBI:15377"/>
        <dbReference type="ChEBI" id="CHEBI:15378"/>
        <dbReference type="ChEBI" id="CHEBI:15379"/>
        <dbReference type="ChEBI" id="CHEBI:23681"/>
        <dbReference type="ChEBI" id="CHEBI:57618"/>
        <dbReference type="ChEBI" id="CHEBI:58210"/>
        <dbReference type="ChEBI" id="CHEBI:90356"/>
        <dbReference type="EC" id="1.14.14.21"/>
    </reaction>
</comment>
<comment type="subcellular location">
    <subcellularLocation>
        <location evidence="1">Cytoplasm</location>
    </subcellularLocation>
</comment>
<dbReference type="Pfam" id="PF08028">
    <property type="entry name" value="Acyl-CoA_dh_2"/>
    <property type="match status" value="1"/>
</dbReference>
<keyword evidence="18" id="KW-1185">Reference proteome</keyword>
<evidence type="ECO:0000256" key="2">
    <source>
        <dbReference type="ARBA" id="ARBA00022630"/>
    </source>
</evidence>
<sequence length="393" mass="42202">MSTTTSERGERILAEADRLARTFAERAAEHDREASFPHDNYADLAEAGIMRMSVPEELGGSGAGLPEVVAVLERIASGDGSTALSLAMHISPLGQWASVWRRTGDERLAGLLRRAAEGTLVWAALTAERGLANRMTDANTVARRTDGGYLLTGRKIFATNSAIATDFSTTARDPDAEGGPRLLLCAVSMGSPGIRVHPTWDTLGMRSTRSDDLEFDGVFVPESAVVHSLPIGHLDRRVMETVWAWAMPAFAAVYTGVANGALRWTADRLTASGRGTDPVVQDAVGHCRMLLESSRAVIHRHVEEVVSRELHALEVQEAVARCITVKHVAAHNATEILQRLAEVNGGAGFGRAMPFERMWRDVQAGPIMPMGSIAARQFVGATELGVEVAPVAP</sequence>
<dbReference type="InterPro" id="IPR013107">
    <property type="entry name" value="Acyl-CoA_DH_C"/>
</dbReference>
<evidence type="ECO:0000256" key="7">
    <source>
        <dbReference type="ARBA" id="ARBA00034307"/>
    </source>
</evidence>
<proteinExistence type="inferred from homology"/>
<gene>
    <name evidence="17" type="ORF">GCM10023320_32390</name>
</gene>
<organism evidence="17 18">
    <name type="scientific">Pseudonocardia adelaidensis</name>
    <dbReference type="NCBI Taxonomy" id="648754"/>
    <lineage>
        <taxon>Bacteria</taxon>
        <taxon>Bacillati</taxon>
        <taxon>Actinomycetota</taxon>
        <taxon>Actinomycetes</taxon>
        <taxon>Pseudonocardiales</taxon>
        <taxon>Pseudonocardiaceae</taxon>
        <taxon>Pseudonocardia</taxon>
    </lineage>
</organism>
<evidence type="ECO:0000256" key="12">
    <source>
        <dbReference type="ARBA" id="ARBA00048445"/>
    </source>
</evidence>
<dbReference type="InterPro" id="IPR009100">
    <property type="entry name" value="AcylCoA_DH/oxidase_NM_dom_sf"/>
</dbReference>
<dbReference type="InterPro" id="IPR037069">
    <property type="entry name" value="AcylCoA_DH/ox_N_sf"/>
</dbReference>
<keyword evidence="6" id="KW-0503">Monooxygenase</keyword>
<dbReference type="SUPFAM" id="SSF47203">
    <property type="entry name" value="Acyl-CoA dehydrogenase C-terminal domain-like"/>
    <property type="match status" value="1"/>
</dbReference>
<evidence type="ECO:0000259" key="14">
    <source>
        <dbReference type="Pfam" id="PF02770"/>
    </source>
</evidence>
<evidence type="ECO:0000313" key="17">
    <source>
        <dbReference type="EMBL" id="GAA5122285.1"/>
    </source>
</evidence>
<evidence type="ECO:0000256" key="5">
    <source>
        <dbReference type="ARBA" id="ARBA00023002"/>
    </source>
</evidence>
<keyword evidence="5" id="KW-0560">Oxidoreductase</keyword>
<evidence type="ECO:0000259" key="16">
    <source>
        <dbReference type="Pfam" id="PF08028"/>
    </source>
</evidence>
<evidence type="ECO:0000256" key="4">
    <source>
        <dbReference type="ARBA" id="ARBA00022741"/>
    </source>
</evidence>
<dbReference type="InterPro" id="IPR013786">
    <property type="entry name" value="AcylCoA_DH/ox_N"/>
</dbReference>
<dbReference type="Proteomes" id="UP001500804">
    <property type="component" value="Unassembled WGS sequence"/>
</dbReference>
<dbReference type="Gene3D" id="1.10.540.10">
    <property type="entry name" value="Acyl-CoA dehydrogenase/oxidase, N-terminal domain"/>
    <property type="match status" value="1"/>
</dbReference>
<protein>
    <recommendedName>
        <fullName evidence="10">Dibenzothiophene monooxygenase</fullName>
        <ecNumber evidence="9">1.14.14.21</ecNumber>
    </recommendedName>
</protein>
<dbReference type="PANTHER" id="PTHR43884">
    <property type="entry name" value="ACYL-COA DEHYDROGENASE"/>
    <property type="match status" value="1"/>
</dbReference>
<name>A0ABP9NIW2_9PSEU</name>
<dbReference type="SUPFAM" id="SSF56645">
    <property type="entry name" value="Acyl-CoA dehydrogenase NM domain-like"/>
    <property type="match status" value="1"/>
</dbReference>
<feature type="domain" description="Acyl-CoA dehydrogenase C-terminal" evidence="16">
    <location>
        <begin position="250"/>
        <end position="365"/>
    </location>
</feature>
<evidence type="ECO:0000256" key="1">
    <source>
        <dbReference type="ARBA" id="ARBA00004496"/>
    </source>
</evidence>
<evidence type="ECO:0000256" key="3">
    <source>
        <dbReference type="ARBA" id="ARBA00022643"/>
    </source>
</evidence>
<dbReference type="Gene3D" id="2.40.110.10">
    <property type="entry name" value="Butyryl-CoA Dehydrogenase, subunit A, domain 2"/>
    <property type="match status" value="1"/>
</dbReference>
<dbReference type="Pfam" id="PF02771">
    <property type="entry name" value="Acyl-CoA_dh_N"/>
    <property type="match status" value="1"/>
</dbReference>
<comment type="caution">
    <text evidence="17">The sequence shown here is derived from an EMBL/GenBank/DDBJ whole genome shotgun (WGS) entry which is preliminary data.</text>
</comment>
<evidence type="ECO:0000256" key="13">
    <source>
        <dbReference type="ARBA" id="ARBA00049456"/>
    </source>
</evidence>
<reference evidence="18" key="1">
    <citation type="journal article" date="2019" name="Int. J. Syst. Evol. Microbiol.">
        <title>The Global Catalogue of Microorganisms (GCM) 10K type strain sequencing project: providing services to taxonomists for standard genome sequencing and annotation.</title>
        <authorList>
            <consortium name="The Broad Institute Genomics Platform"/>
            <consortium name="The Broad Institute Genome Sequencing Center for Infectious Disease"/>
            <person name="Wu L."/>
            <person name="Ma J."/>
        </authorList>
    </citation>
    <scope>NUCLEOTIDE SEQUENCE [LARGE SCALE GENOMIC DNA]</scope>
    <source>
        <strain evidence="18">JCM 18302</strain>
    </source>
</reference>
<dbReference type="EC" id="1.14.14.21" evidence="9"/>
<comment type="catalytic activity">
    <reaction evidence="11">
        <text>dibenzothiophene + FMNH2 + O2 = dibenzothiophene 5-oxide + FMN + H2O + H(+)</text>
        <dbReference type="Rhea" id="RHEA:49076"/>
        <dbReference type="ChEBI" id="CHEBI:15377"/>
        <dbReference type="ChEBI" id="CHEBI:15378"/>
        <dbReference type="ChEBI" id="CHEBI:15379"/>
        <dbReference type="ChEBI" id="CHEBI:23681"/>
        <dbReference type="ChEBI" id="CHEBI:23683"/>
        <dbReference type="ChEBI" id="CHEBI:57618"/>
        <dbReference type="ChEBI" id="CHEBI:58210"/>
    </reaction>
</comment>
<dbReference type="InterPro" id="IPR006091">
    <property type="entry name" value="Acyl-CoA_Oxase/DH_mid-dom"/>
</dbReference>
<evidence type="ECO:0000256" key="8">
    <source>
        <dbReference type="ARBA" id="ARBA00034317"/>
    </source>
</evidence>
<dbReference type="InterPro" id="IPR046373">
    <property type="entry name" value="Acyl-CoA_Oxase/DH_mid-dom_sf"/>
</dbReference>
<feature type="domain" description="Acyl-CoA oxidase/dehydrogenase middle" evidence="14">
    <location>
        <begin position="133"/>
        <end position="218"/>
    </location>
</feature>
<evidence type="ECO:0000256" key="10">
    <source>
        <dbReference type="ARBA" id="ARBA00034345"/>
    </source>
</evidence>
<dbReference type="InterPro" id="IPR036250">
    <property type="entry name" value="AcylCo_DH-like_C"/>
</dbReference>
<evidence type="ECO:0000313" key="18">
    <source>
        <dbReference type="Proteomes" id="UP001500804"/>
    </source>
</evidence>
<dbReference type="PIRSF" id="PIRSF016578">
    <property type="entry name" value="HsaA"/>
    <property type="match status" value="1"/>
</dbReference>
<keyword evidence="2" id="KW-0285">Flavoprotein</keyword>
<evidence type="ECO:0000256" key="6">
    <source>
        <dbReference type="ARBA" id="ARBA00023033"/>
    </source>
</evidence>
<dbReference type="Gene3D" id="1.20.140.10">
    <property type="entry name" value="Butyryl-CoA Dehydrogenase, subunit A, domain 3"/>
    <property type="match status" value="1"/>
</dbReference>
<keyword evidence="3" id="KW-0288">FMN</keyword>
<dbReference type="PANTHER" id="PTHR43884:SF12">
    <property type="entry name" value="ISOVALERYL-COA DEHYDROGENASE, MITOCHONDRIAL-RELATED"/>
    <property type="match status" value="1"/>
</dbReference>
<dbReference type="EMBL" id="BAABJO010000010">
    <property type="protein sequence ID" value="GAA5122285.1"/>
    <property type="molecule type" value="Genomic_DNA"/>
</dbReference>
<dbReference type="CDD" id="cd00567">
    <property type="entry name" value="ACAD"/>
    <property type="match status" value="1"/>
</dbReference>
<evidence type="ECO:0000259" key="15">
    <source>
        <dbReference type="Pfam" id="PF02771"/>
    </source>
</evidence>
<evidence type="ECO:0000256" key="11">
    <source>
        <dbReference type="ARBA" id="ARBA00047859"/>
    </source>
</evidence>
<dbReference type="Pfam" id="PF02770">
    <property type="entry name" value="Acyl-CoA_dh_M"/>
    <property type="match status" value="1"/>
</dbReference>
<feature type="domain" description="Acyl-CoA dehydrogenase/oxidase N-terminal" evidence="15">
    <location>
        <begin position="10"/>
        <end position="92"/>
    </location>
</feature>
<comment type="similarity">
    <text evidence="8">Belongs to the DszC flavin monooxygenase family.</text>
</comment>
<keyword evidence="4" id="KW-0547">Nucleotide-binding</keyword>
<comment type="catalytic activity">
    <reaction evidence="12">
        <text>dibenzothiophene 5-oxide + FMNH2 + O2 = dibenzothiophene 5,5-dioxide + FMN + H2O + H(+)</text>
        <dbReference type="Rhea" id="RHEA:49080"/>
        <dbReference type="ChEBI" id="CHEBI:15377"/>
        <dbReference type="ChEBI" id="CHEBI:15378"/>
        <dbReference type="ChEBI" id="CHEBI:15379"/>
        <dbReference type="ChEBI" id="CHEBI:23683"/>
        <dbReference type="ChEBI" id="CHEBI:57618"/>
        <dbReference type="ChEBI" id="CHEBI:58210"/>
        <dbReference type="ChEBI" id="CHEBI:90356"/>
    </reaction>
</comment>
<comment type="pathway">
    <text evidence="7">Sulfur metabolism; dibenzothiophene degradation.</text>
</comment>
<evidence type="ECO:0000256" key="9">
    <source>
        <dbReference type="ARBA" id="ARBA00034328"/>
    </source>
</evidence>
<accession>A0ABP9NIW2</accession>